<reference evidence="2 3" key="1">
    <citation type="submission" date="2020-03" db="EMBL/GenBank/DDBJ databases">
        <title>Draft Genome Sequence of Cudoniella acicularis.</title>
        <authorList>
            <person name="Buettner E."/>
            <person name="Kellner H."/>
        </authorList>
    </citation>
    <scope>NUCLEOTIDE SEQUENCE [LARGE SCALE GENOMIC DNA]</scope>
    <source>
        <strain evidence="2 3">DSM 108380</strain>
    </source>
</reference>
<evidence type="ECO:0000313" key="3">
    <source>
        <dbReference type="Proteomes" id="UP000566819"/>
    </source>
</evidence>
<name>A0A8H4W6G7_9HELO</name>
<sequence length="103" mass="11501">MDYALNGSNSTDPAVGCEDICAVCSRDVEKERIPSGKHNCGGDIRKRQDAETVGDEGKLPGIRRRCKDPMRAGSKMYIFNNFEMARGREKPGKKLLMGRKRPK</sequence>
<protein>
    <submittedName>
        <fullName evidence="2">Uncharacterized protein</fullName>
    </submittedName>
</protein>
<organism evidence="2 3">
    <name type="scientific">Cudoniella acicularis</name>
    <dbReference type="NCBI Taxonomy" id="354080"/>
    <lineage>
        <taxon>Eukaryota</taxon>
        <taxon>Fungi</taxon>
        <taxon>Dikarya</taxon>
        <taxon>Ascomycota</taxon>
        <taxon>Pezizomycotina</taxon>
        <taxon>Leotiomycetes</taxon>
        <taxon>Helotiales</taxon>
        <taxon>Tricladiaceae</taxon>
        <taxon>Cudoniella</taxon>
    </lineage>
</organism>
<gene>
    <name evidence="2" type="ORF">G7Y89_g2003</name>
</gene>
<feature type="region of interest" description="Disordered" evidence="1">
    <location>
        <begin position="35"/>
        <end position="66"/>
    </location>
</feature>
<accession>A0A8H4W6G7</accession>
<dbReference type="Proteomes" id="UP000566819">
    <property type="component" value="Unassembled WGS sequence"/>
</dbReference>
<evidence type="ECO:0000256" key="1">
    <source>
        <dbReference type="SAM" id="MobiDB-lite"/>
    </source>
</evidence>
<dbReference type="EMBL" id="JAAMPI010000084">
    <property type="protein sequence ID" value="KAF4636073.1"/>
    <property type="molecule type" value="Genomic_DNA"/>
</dbReference>
<comment type="caution">
    <text evidence="2">The sequence shown here is derived from an EMBL/GenBank/DDBJ whole genome shotgun (WGS) entry which is preliminary data.</text>
</comment>
<feature type="compositionally biased region" description="Basic and acidic residues" evidence="1">
    <location>
        <begin position="43"/>
        <end position="58"/>
    </location>
</feature>
<dbReference type="AlphaFoldDB" id="A0A8H4W6G7"/>
<proteinExistence type="predicted"/>
<evidence type="ECO:0000313" key="2">
    <source>
        <dbReference type="EMBL" id="KAF4636073.1"/>
    </source>
</evidence>
<keyword evidence="3" id="KW-1185">Reference proteome</keyword>